<sequence>DPNGPPHLSADEVLLEEETVNITCTSSSARPPPLLRFLVEATAIDTNTNVSTTLNDSTGLYTSVSTLHSFKREWGNRNMSCQQLPEVNGLYHETMSNSPPSLIILVNEHRKLSKVIIASCSLMFVDSACNIKWESTIEHFKYNLIKNRIFKQTTTVEISFSATNDDYGKEIRCSTECQNSKNALENATTVIFEKKPTVVVYTTPVLPVPPNTNITLTCEANAHPVGNITLTMVKASNSKSSQTKTCSNASTCTYEITTSDVEQVYSCYAQNEHGSDEGSIIIVHERDYEEDQTGSDSGILGVVMMTAGGLAFLFIVIVVMCLCLHQNKAKLQYINENNTIQLAQLQPPPVAERDDVTHAHTGIAEYAVIHRTRRDQENVALPSSQYMPSCDAMNESFENAATESTVHLEQPSNKNGDSVETGPDVRRCQSKEYVYTTDNENDDGISMQKQAMNPDALNAEGPKRSTDELVYADVDVEHLNKCRVGIRACNDDELTEYSDIVFGTTCGVKPDTSNETVYTT</sequence>
<keyword evidence="5" id="KW-0393">Immunoglobulin domain</keyword>
<gene>
    <name evidence="9" type="ORF">MAR_021318</name>
</gene>
<dbReference type="InterPro" id="IPR013783">
    <property type="entry name" value="Ig-like_fold"/>
</dbReference>
<feature type="domain" description="Ig-like" evidence="8">
    <location>
        <begin position="196"/>
        <end position="283"/>
    </location>
</feature>
<evidence type="ECO:0000256" key="3">
    <source>
        <dbReference type="ARBA" id="ARBA00023157"/>
    </source>
</evidence>
<evidence type="ECO:0000256" key="2">
    <source>
        <dbReference type="ARBA" id="ARBA00023136"/>
    </source>
</evidence>
<dbReference type="SUPFAM" id="SSF48726">
    <property type="entry name" value="Immunoglobulin"/>
    <property type="match status" value="2"/>
</dbReference>
<evidence type="ECO:0000256" key="6">
    <source>
        <dbReference type="SAM" id="MobiDB-lite"/>
    </source>
</evidence>
<name>A0ABY7E9Y9_MYAAR</name>
<dbReference type="EMBL" id="CP111016">
    <property type="protein sequence ID" value="WAR05949.1"/>
    <property type="molecule type" value="Genomic_DNA"/>
</dbReference>
<dbReference type="InterPro" id="IPR007110">
    <property type="entry name" value="Ig-like_dom"/>
</dbReference>
<dbReference type="Pfam" id="PF08205">
    <property type="entry name" value="C2-set_2"/>
    <property type="match status" value="1"/>
</dbReference>
<dbReference type="InterPro" id="IPR036179">
    <property type="entry name" value="Ig-like_dom_sf"/>
</dbReference>
<evidence type="ECO:0000256" key="5">
    <source>
        <dbReference type="ARBA" id="ARBA00023319"/>
    </source>
</evidence>
<keyword evidence="7" id="KW-0812">Transmembrane</keyword>
<keyword evidence="2 7" id="KW-0472">Membrane</keyword>
<keyword evidence="3" id="KW-1015">Disulfide bond</keyword>
<protein>
    <recommendedName>
        <fullName evidence="8">Ig-like domain-containing protein</fullName>
    </recommendedName>
</protein>
<evidence type="ECO:0000256" key="1">
    <source>
        <dbReference type="ARBA" id="ARBA00004479"/>
    </source>
</evidence>
<proteinExistence type="predicted"/>
<organism evidence="9 10">
    <name type="scientific">Mya arenaria</name>
    <name type="common">Soft-shell clam</name>
    <dbReference type="NCBI Taxonomy" id="6604"/>
    <lineage>
        <taxon>Eukaryota</taxon>
        <taxon>Metazoa</taxon>
        <taxon>Spiralia</taxon>
        <taxon>Lophotrochozoa</taxon>
        <taxon>Mollusca</taxon>
        <taxon>Bivalvia</taxon>
        <taxon>Autobranchia</taxon>
        <taxon>Heteroconchia</taxon>
        <taxon>Euheterodonta</taxon>
        <taxon>Imparidentia</taxon>
        <taxon>Neoheterodontei</taxon>
        <taxon>Myida</taxon>
        <taxon>Myoidea</taxon>
        <taxon>Myidae</taxon>
        <taxon>Mya</taxon>
    </lineage>
</organism>
<feature type="compositionally biased region" description="Polar residues" evidence="6">
    <location>
        <begin position="405"/>
        <end position="418"/>
    </location>
</feature>
<keyword evidence="4" id="KW-0325">Glycoprotein</keyword>
<dbReference type="Proteomes" id="UP001164746">
    <property type="component" value="Chromosome 5"/>
</dbReference>
<dbReference type="InterPro" id="IPR051275">
    <property type="entry name" value="Cell_adhesion_signaling"/>
</dbReference>
<feature type="transmembrane region" description="Helical" evidence="7">
    <location>
        <begin position="299"/>
        <end position="324"/>
    </location>
</feature>
<evidence type="ECO:0000313" key="9">
    <source>
        <dbReference type="EMBL" id="WAR05949.1"/>
    </source>
</evidence>
<dbReference type="PANTHER" id="PTHR11640:SF31">
    <property type="entry name" value="IRREGULAR CHIASM C-ROUGHEST PROTEIN-RELATED"/>
    <property type="match status" value="1"/>
</dbReference>
<dbReference type="Gene3D" id="2.60.40.10">
    <property type="entry name" value="Immunoglobulins"/>
    <property type="match status" value="2"/>
</dbReference>
<feature type="region of interest" description="Disordered" evidence="6">
    <location>
        <begin position="405"/>
        <end position="424"/>
    </location>
</feature>
<dbReference type="PROSITE" id="PS50835">
    <property type="entry name" value="IG_LIKE"/>
    <property type="match status" value="1"/>
</dbReference>
<accession>A0ABY7E9Y9</accession>
<feature type="non-terminal residue" evidence="9">
    <location>
        <position position="520"/>
    </location>
</feature>
<comment type="subcellular location">
    <subcellularLocation>
        <location evidence="1">Membrane</location>
        <topology evidence="1">Single-pass type I membrane protein</topology>
    </subcellularLocation>
</comment>
<evidence type="ECO:0000259" key="8">
    <source>
        <dbReference type="PROSITE" id="PS50835"/>
    </source>
</evidence>
<reference evidence="9" key="1">
    <citation type="submission" date="2022-11" db="EMBL/GenBank/DDBJ databases">
        <title>Centuries of genome instability and evolution in soft-shell clam transmissible cancer (bioRxiv).</title>
        <authorList>
            <person name="Hart S.F.M."/>
            <person name="Yonemitsu M.A."/>
            <person name="Giersch R.M."/>
            <person name="Beal B.F."/>
            <person name="Arriagada G."/>
            <person name="Davis B.W."/>
            <person name="Ostrander E.A."/>
            <person name="Goff S.P."/>
            <person name="Metzger M.J."/>
        </authorList>
    </citation>
    <scope>NUCLEOTIDE SEQUENCE</scope>
    <source>
        <strain evidence="9">MELC-2E11</strain>
        <tissue evidence="9">Siphon/mantle</tissue>
    </source>
</reference>
<keyword evidence="7" id="KW-1133">Transmembrane helix</keyword>
<dbReference type="InterPro" id="IPR013162">
    <property type="entry name" value="CD80_C2-set"/>
</dbReference>
<dbReference type="PANTHER" id="PTHR11640">
    <property type="entry name" value="NEPHRIN"/>
    <property type="match status" value="1"/>
</dbReference>
<evidence type="ECO:0000256" key="7">
    <source>
        <dbReference type="SAM" id="Phobius"/>
    </source>
</evidence>
<evidence type="ECO:0000256" key="4">
    <source>
        <dbReference type="ARBA" id="ARBA00023180"/>
    </source>
</evidence>
<keyword evidence="10" id="KW-1185">Reference proteome</keyword>
<evidence type="ECO:0000313" key="10">
    <source>
        <dbReference type="Proteomes" id="UP001164746"/>
    </source>
</evidence>